<name>J8ZUH0_EDHAE</name>
<dbReference type="Proteomes" id="UP000003163">
    <property type="component" value="Unassembled WGS sequence"/>
</dbReference>
<evidence type="ECO:0000313" key="2">
    <source>
        <dbReference type="EMBL" id="EJW03323.1"/>
    </source>
</evidence>
<comment type="caution">
    <text evidence="2">The sequence shown here is derived from an EMBL/GenBank/DDBJ whole genome shotgun (WGS) entry which is preliminary data.</text>
</comment>
<sequence>MKKYILTLYFKFLHSSECTDYLYENMVNYNYGTDIISEIPPLNFQIDIGNSNYTNFEWNYDATKTNFNSTEFGQNGQEYQELNPSILNGIYNTENQHAYIESDIQNCVETTINGIYPEITQSNSPFFLNEVNNKTTNIEPMYLNLNDKQTFSYCHSVQLDSYSNIRHTNSSFAIEGNQIRSDVAQENLYDVIDYGFDNFHYFSDEIYNNTTIETSKENSEIGSYDSINSSFLTRPAHLWDNNTSESSIMPTFQNNYGIDYNSPSYNIQDNNYTTTSDIFKQKPNEVIPNYPHISNSDTINNDRLFITEGGFIKESLFNPDYLAPDGNNFENIEKSHPISYSRSNTEYSDLNPQKKETTNEKEFFMPIYDVEECNMGNSTSVCNNFFITNERRYSVNSRNEMLKNLNYVDNSEIENIIKKQLFAVRKIQRLSQNDETSQKSKSCECGFSKRSTRKKQFSNNIKIDQLQIKQSRQKTNETTKKRKRSFTTRNESIGKRISVEDKPEIINKAQFIFKNFFLQFFDFSPEKDDGIIKFENFKKINVKVNECINKTLALLESNKGKIYDKFNNICTIFQNEDYDKNVKRELLIKNFHNLFFECNPETTEVYCRREYLLLCILRHDFSNVLEVLNHEYNRIVSKTCDNISNITTDNKSKLENQTILSMINELRKKYQSRIQDSSKDFITILENFLKSYTIILQKICNYIKSKKKNSKNVVFDLLISKKNFMLDDKTSLLIKNLDDIICCIPMPEDYENNLLCFSEYKFKTYEIGTFLKSGNIQNNRLNAFFFFKYNYEFSVIYLQFVLK</sequence>
<keyword evidence="3" id="KW-1185">Reference proteome</keyword>
<evidence type="ECO:0000256" key="1">
    <source>
        <dbReference type="SAM" id="MobiDB-lite"/>
    </source>
</evidence>
<reference evidence="3" key="2">
    <citation type="submission" date="2015-07" db="EMBL/GenBank/DDBJ databases">
        <title>Contrasting host-pathogen interactions and genome evolution in two generalist and specialist microsporidian pathogens of mosquitoes.</title>
        <authorList>
            <consortium name="The Broad Institute Genomics Platform"/>
            <consortium name="The Broad Institute Genome Sequencing Center for Infectious Disease"/>
            <person name="Cuomo C.A."/>
            <person name="Sanscrainte N.D."/>
            <person name="Goldberg J.M."/>
            <person name="Heiman D."/>
            <person name="Young S."/>
            <person name="Zeng Q."/>
            <person name="Becnel J.J."/>
            <person name="Birren B.W."/>
        </authorList>
    </citation>
    <scope>NUCLEOTIDE SEQUENCE [LARGE SCALE GENOMIC DNA]</scope>
    <source>
        <strain evidence="3">USNM 41457</strain>
    </source>
</reference>
<protein>
    <submittedName>
        <fullName evidence="2">Uncharacterized protein</fullName>
    </submittedName>
</protein>
<dbReference type="VEuPathDB" id="MicrosporidiaDB:EDEG_02331"/>
<evidence type="ECO:0000313" key="3">
    <source>
        <dbReference type="Proteomes" id="UP000003163"/>
    </source>
</evidence>
<gene>
    <name evidence="2" type="ORF">EDEG_02331</name>
</gene>
<reference evidence="2 3" key="1">
    <citation type="submission" date="2011-08" db="EMBL/GenBank/DDBJ databases">
        <authorList>
            <person name="Liu Z.J."/>
            <person name="Shi F.L."/>
            <person name="Lu J.Q."/>
            <person name="Li M."/>
            <person name="Wang Z.L."/>
        </authorList>
    </citation>
    <scope>NUCLEOTIDE SEQUENCE [LARGE SCALE GENOMIC DNA]</scope>
    <source>
        <strain evidence="2 3">USNM 41457</strain>
    </source>
</reference>
<dbReference type="InParanoid" id="J8ZUH0"/>
<accession>J8ZUH0</accession>
<dbReference type="AlphaFoldDB" id="J8ZUH0"/>
<dbReference type="HOGENOM" id="CLU_350552_0_0_1"/>
<dbReference type="EMBL" id="AFBI03000040">
    <property type="protein sequence ID" value="EJW03323.1"/>
    <property type="molecule type" value="Genomic_DNA"/>
</dbReference>
<proteinExistence type="predicted"/>
<feature type="region of interest" description="Disordered" evidence="1">
    <location>
        <begin position="469"/>
        <end position="488"/>
    </location>
</feature>
<organism evidence="2 3">
    <name type="scientific">Edhazardia aedis (strain USNM 41457)</name>
    <name type="common">Microsporidian parasite</name>
    <dbReference type="NCBI Taxonomy" id="1003232"/>
    <lineage>
        <taxon>Eukaryota</taxon>
        <taxon>Fungi</taxon>
        <taxon>Fungi incertae sedis</taxon>
        <taxon>Microsporidia</taxon>
        <taxon>Edhazardia</taxon>
    </lineage>
</organism>